<dbReference type="GO" id="GO:0016747">
    <property type="term" value="F:acyltransferase activity, transferring groups other than amino-acyl groups"/>
    <property type="evidence" value="ECO:0007669"/>
    <property type="project" value="InterPro"/>
</dbReference>
<evidence type="ECO:0000313" key="3">
    <source>
        <dbReference type="EMBL" id="CAK1252565.1"/>
    </source>
</evidence>
<dbReference type="PROSITE" id="PS51186">
    <property type="entry name" value="GNAT"/>
    <property type="match status" value="1"/>
</dbReference>
<dbReference type="EMBL" id="DF968085">
    <property type="protein sequence ID" value="GAP04735.1"/>
    <property type="molecule type" value="Genomic_DNA"/>
</dbReference>
<dbReference type="Proteomes" id="UP000064514">
    <property type="component" value="Unassembled WGS sequence"/>
</dbReference>
<keyword evidence="5" id="KW-1185">Reference proteome</keyword>
<dbReference type="Proteomes" id="UP001314262">
    <property type="component" value="Unassembled WGS sequence"/>
</dbReference>
<dbReference type="InterPro" id="IPR045057">
    <property type="entry name" value="Gcn5-rel_NAT"/>
</dbReference>
<dbReference type="RefSeq" id="WP_059394087.1">
    <property type="nucleotide sequence ID" value="NZ_BOJU01000006.1"/>
</dbReference>
<feature type="domain" description="N-acetyltransferase" evidence="1">
    <location>
        <begin position="1"/>
        <end position="98"/>
    </location>
</feature>
<dbReference type="InterPro" id="IPR031165">
    <property type="entry name" value="GNAT_YJDJ"/>
</dbReference>
<dbReference type="PANTHER" id="PTHR31435">
    <property type="entry name" value="PROTEIN NATD1"/>
    <property type="match status" value="1"/>
</dbReference>
<gene>
    <name evidence="4" type="ORF">FTRO_0080050</name>
    <name evidence="3" type="ORF">R53137_KAKDMLNK_01419</name>
</gene>
<dbReference type="PANTHER" id="PTHR31435:SF10">
    <property type="entry name" value="BSR4717 PROTEIN"/>
    <property type="match status" value="1"/>
</dbReference>
<dbReference type="STRING" id="709323.GCA_001047135_01299"/>
<dbReference type="Pfam" id="PF14542">
    <property type="entry name" value="Acetyltransf_CG"/>
    <property type="match status" value="1"/>
</dbReference>
<feature type="domain" description="N-acetyltransferase" evidence="2">
    <location>
        <begin position="2"/>
        <end position="91"/>
    </location>
</feature>
<evidence type="ECO:0000313" key="5">
    <source>
        <dbReference type="Proteomes" id="UP001314262"/>
    </source>
</evidence>
<accession>A0A3F3H123</accession>
<protein>
    <submittedName>
        <fullName evidence="3">GNAT superfamily (YidJ)</fullName>
    </submittedName>
    <submittedName>
        <fullName evidence="4">Predicted acetyltransferase</fullName>
    </submittedName>
</protein>
<proteinExistence type="predicted"/>
<sequence length="98" mass="11108">MAITAKPGAFYYEKDGVQLGEVTYVENQAENSLVLNHTFVDPSLRGQNIARQLVDEVVNKARAEGKLVQPACRYAAVLFRRFRDEYQDVDTTIQSNQK</sequence>
<dbReference type="PROSITE" id="PS51729">
    <property type="entry name" value="GNAT_YJDJ"/>
    <property type="match status" value="1"/>
</dbReference>
<organism evidence="4">
    <name type="scientific">Fructobacillus tropaeoli</name>
    <dbReference type="NCBI Taxonomy" id="709323"/>
    <lineage>
        <taxon>Bacteria</taxon>
        <taxon>Bacillati</taxon>
        <taxon>Bacillota</taxon>
        <taxon>Bacilli</taxon>
        <taxon>Lactobacillales</taxon>
        <taxon>Lactobacillaceae</taxon>
        <taxon>Fructobacillus</taxon>
    </lineage>
</organism>
<dbReference type="CDD" id="cd04301">
    <property type="entry name" value="NAT_SF"/>
    <property type="match status" value="1"/>
</dbReference>
<evidence type="ECO:0000259" key="2">
    <source>
        <dbReference type="PROSITE" id="PS51729"/>
    </source>
</evidence>
<evidence type="ECO:0000259" key="1">
    <source>
        <dbReference type="PROSITE" id="PS51186"/>
    </source>
</evidence>
<dbReference type="SUPFAM" id="SSF55729">
    <property type="entry name" value="Acyl-CoA N-acyltransferases (Nat)"/>
    <property type="match status" value="1"/>
</dbReference>
<dbReference type="InterPro" id="IPR000182">
    <property type="entry name" value="GNAT_dom"/>
</dbReference>
<reference evidence="3 5" key="2">
    <citation type="submission" date="2023-10" db="EMBL/GenBank/DDBJ databases">
        <authorList>
            <person name="Botero Cardona J."/>
        </authorList>
    </citation>
    <scope>NUCLEOTIDE SEQUENCE [LARGE SCALE GENOMIC DNA]</scope>
    <source>
        <strain evidence="3 5">R-53137</strain>
    </source>
</reference>
<name>A0A3F3H123_9LACO</name>
<dbReference type="Gene3D" id="3.40.630.30">
    <property type="match status" value="1"/>
</dbReference>
<dbReference type="EMBL" id="CAUZLT010000006">
    <property type="protein sequence ID" value="CAK1252565.1"/>
    <property type="molecule type" value="Genomic_DNA"/>
</dbReference>
<keyword evidence="4" id="KW-0808">Transferase</keyword>
<evidence type="ECO:0000313" key="4">
    <source>
        <dbReference type="EMBL" id="GAP04735.1"/>
    </source>
</evidence>
<reference evidence="4" key="1">
    <citation type="journal article" date="2015" name="BMC Genomics">
        <title>Comparative genomics of Fructobacillus spp. and Leuconostoc spp. reveals niche-specific evolution of Fructobacillus spp.</title>
        <authorList>
            <person name="Endo A."/>
            <person name="Tanizawa Y."/>
            <person name="Tanaka N."/>
            <person name="Maeno S."/>
            <person name="Kumar H."/>
            <person name="Shiwa Y."/>
            <person name="Okada S."/>
            <person name="Yoshikawa H."/>
            <person name="Dicks L."/>
            <person name="Nakagawa J."/>
            <person name="Arita M."/>
        </authorList>
    </citation>
    <scope>NUCLEOTIDE SEQUENCE [LARGE SCALE GENOMIC DNA]</scope>
    <source>
        <strain evidence="4">F214-1</strain>
    </source>
</reference>
<dbReference type="InterPro" id="IPR016181">
    <property type="entry name" value="Acyl_CoA_acyltransferase"/>
</dbReference>
<dbReference type="AlphaFoldDB" id="A0A3F3H123"/>